<feature type="domain" description="MOSC" evidence="1">
    <location>
        <begin position="29"/>
        <end position="166"/>
    </location>
</feature>
<reference evidence="2 3" key="1">
    <citation type="submission" date="2019-12" db="EMBL/GenBank/DDBJ databases">
        <title>Genomic-based taxomic classification of the family Erythrobacteraceae.</title>
        <authorList>
            <person name="Xu L."/>
        </authorList>
    </citation>
    <scope>NUCLEOTIDE SEQUENCE [LARGE SCALE GENOMIC DNA]</scope>
    <source>
        <strain evidence="2 3">DSM 17792</strain>
    </source>
</reference>
<dbReference type="InterPro" id="IPR005302">
    <property type="entry name" value="MoCF_Sase_C"/>
</dbReference>
<evidence type="ECO:0000313" key="2">
    <source>
        <dbReference type="EMBL" id="MXO48333.1"/>
    </source>
</evidence>
<accession>A0A844XT66</accession>
<name>A0A844XT66_9SPHN</name>
<dbReference type="Pfam" id="PF03473">
    <property type="entry name" value="MOSC"/>
    <property type="match status" value="1"/>
</dbReference>
<dbReference type="PROSITE" id="PS51340">
    <property type="entry name" value="MOSC"/>
    <property type="match status" value="1"/>
</dbReference>
<keyword evidence="3" id="KW-1185">Reference proteome</keyword>
<dbReference type="PANTHER" id="PTHR30212">
    <property type="entry name" value="PROTEIN YIIM"/>
    <property type="match status" value="1"/>
</dbReference>
<dbReference type="Proteomes" id="UP000448199">
    <property type="component" value="Unassembled WGS sequence"/>
</dbReference>
<dbReference type="AlphaFoldDB" id="A0A844XT66"/>
<evidence type="ECO:0000313" key="3">
    <source>
        <dbReference type="Proteomes" id="UP000448199"/>
    </source>
</evidence>
<dbReference type="InterPro" id="IPR011037">
    <property type="entry name" value="Pyrv_Knase-like_insert_dom_sf"/>
</dbReference>
<sequence>MTESAIVHALCVGQPAPLADGKISSIDKQIVDGPVRIGRMGLEGDTQSDRKHHGGEHMAVHLYAADHYPCWRSEIPDVERLSSPGAFGENLHAEGLTEAQVFIGDRFRLGASLLELSMGRQPCSTLERHFRRKDMVRRIIANHRCGWYFRVLEEGRVKAGDRIELVERVQTRWNVEDAFVLLFDPKRDSTLSDMRDLLSISQLGPQWQAKLAAKLR</sequence>
<dbReference type="GO" id="GO:0003824">
    <property type="term" value="F:catalytic activity"/>
    <property type="evidence" value="ECO:0007669"/>
    <property type="project" value="InterPro"/>
</dbReference>
<comment type="caution">
    <text evidence="2">The sequence shown here is derived from an EMBL/GenBank/DDBJ whole genome shotgun (WGS) entry which is preliminary data.</text>
</comment>
<dbReference type="GO" id="GO:0030151">
    <property type="term" value="F:molybdenum ion binding"/>
    <property type="evidence" value="ECO:0007669"/>
    <property type="project" value="InterPro"/>
</dbReference>
<organism evidence="2 3">
    <name type="scientific">Qipengyuania vulgaris</name>
    <dbReference type="NCBI Taxonomy" id="291985"/>
    <lineage>
        <taxon>Bacteria</taxon>
        <taxon>Pseudomonadati</taxon>
        <taxon>Pseudomonadota</taxon>
        <taxon>Alphaproteobacteria</taxon>
        <taxon>Sphingomonadales</taxon>
        <taxon>Erythrobacteraceae</taxon>
        <taxon>Qipengyuania</taxon>
    </lineage>
</organism>
<evidence type="ECO:0000259" key="1">
    <source>
        <dbReference type="PROSITE" id="PS51340"/>
    </source>
</evidence>
<dbReference type="PANTHER" id="PTHR30212:SF2">
    <property type="entry name" value="PROTEIN YIIM"/>
    <property type="match status" value="1"/>
</dbReference>
<dbReference type="InterPro" id="IPR052353">
    <property type="entry name" value="Benzoxazolinone_Detox_Enz"/>
</dbReference>
<dbReference type="GO" id="GO:0030170">
    <property type="term" value="F:pyridoxal phosphate binding"/>
    <property type="evidence" value="ECO:0007669"/>
    <property type="project" value="InterPro"/>
</dbReference>
<dbReference type="EMBL" id="WTYC01000004">
    <property type="protein sequence ID" value="MXO48333.1"/>
    <property type="molecule type" value="Genomic_DNA"/>
</dbReference>
<protein>
    <submittedName>
        <fullName evidence="2">MOSC domain-containing protein</fullName>
    </submittedName>
</protein>
<dbReference type="RefSeq" id="WP_160727894.1">
    <property type="nucleotide sequence ID" value="NZ_WTYC01000004.1"/>
</dbReference>
<proteinExistence type="predicted"/>
<dbReference type="Gene3D" id="2.40.33.20">
    <property type="entry name" value="PK beta-barrel domain-like"/>
    <property type="match status" value="1"/>
</dbReference>
<dbReference type="SUPFAM" id="SSF50800">
    <property type="entry name" value="PK beta-barrel domain-like"/>
    <property type="match status" value="1"/>
</dbReference>
<gene>
    <name evidence="2" type="ORF">GRI69_08695</name>
</gene>
<dbReference type="OrthoDB" id="9786134at2"/>